<proteinExistence type="predicted"/>
<organism evidence="2 3">
    <name type="scientific">Lepidopterella palustris CBS 459.81</name>
    <dbReference type="NCBI Taxonomy" id="1314670"/>
    <lineage>
        <taxon>Eukaryota</taxon>
        <taxon>Fungi</taxon>
        <taxon>Dikarya</taxon>
        <taxon>Ascomycota</taxon>
        <taxon>Pezizomycotina</taxon>
        <taxon>Dothideomycetes</taxon>
        <taxon>Pleosporomycetidae</taxon>
        <taxon>Mytilinidiales</taxon>
        <taxon>Argynnaceae</taxon>
        <taxon>Lepidopterella</taxon>
    </lineage>
</organism>
<dbReference type="OrthoDB" id="2351940at2759"/>
<reference evidence="2 3" key="1">
    <citation type="journal article" date="2016" name="Nat. Commun.">
        <title>Ectomycorrhizal ecology is imprinted in the genome of the dominant symbiotic fungus Cenococcum geophilum.</title>
        <authorList>
            <consortium name="DOE Joint Genome Institute"/>
            <person name="Peter M."/>
            <person name="Kohler A."/>
            <person name="Ohm R.A."/>
            <person name="Kuo A."/>
            <person name="Krutzmann J."/>
            <person name="Morin E."/>
            <person name="Arend M."/>
            <person name="Barry K.W."/>
            <person name="Binder M."/>
            <person name="Choi C."/>
            <person name="Clum A."/>
            <person name="Copeland A."/>
            <person name="Grisel N."/>
            <person name="Haridas S."/>
            <person name="Kipfer T."/>
            <person name="LaButti K."/>
            <person name="Lindquist E."/>
            <person name="Lipzen A."/>
            <person name="Maire R."/>
            <person name="Meier B."/>
            <person name="Mihaltcheva S."/>
            <person name="Molinier V."/>
            <person name="Murat C."/>
            <person name="Poggeler S."/>
            <person name="Quandt C.A."/>
            <person name="Sperisen C."/>
            <person name="Tritt A."/>
            <person name="Tisserant E."/>
            <person name="Crous P.W."/>
            <person name="Henrissat B."/>
            <person name="Nehls U."/>
            <person name="Egli S."/>
            <person name="Spatafora J.W."/>
            <person name="Grigoriev I.V."/>
            <person name="Martin F.M."/>
        </authorList>
    </citation>
    <scope>NUCLEOTIDE SEQUENCE [LARGE SCALE GENOMIC DNA]</scope>
    <source>
        <strain evidence="2 3">CBS 459.81</strain>
    </source>
</reference>
<feature type="compositionally biased region" description="Basic and acidic residues" evidence="1">
    <location>
        <begin position="36"/>
        <end position="59"/>
    </location>
</feature>
<feature type="compositionally biased region" description="Basic and acidic residues" evidence="1">
    <location>
        <begin position="80"/>
        <end position="91"/>
    </location>
</feature>
<feature type="region of interest" description="Disordered" evidence="1">
    <location>
        <begin position="154"/>
        <end position="183"/>
    </location>
</feature>
<feature type="region of interest" description="Disordered" evidence="1">
    <location>
        <begin position="1"/>
        <end position="110"/>
    </location>
</feature>
<feature type="compositionally biased region" description="Low complexity" evidence="1">
    <location>
        <begin position="306"/>
        <end position="319"/>
    </location>
</feature>
<evidence type="ECO:0000256" key="1">
    <source>
        <dbReference type="SAM" id="MobiDB-lite"/>
    </source>
</evidence>
<feature type="compositionally biased region" description="Basic residues" evidence="1">
    <location>
        <begin position="67"/>
        <end position="79"/>
    </location>
</feature>
<dbReference type="Proteomes" id="UP000250266">
    <property type="component" value="Unassembled WGS sequence"/>
</dbReference>
<sequence>MSGNFDFPPASSSSSSASPAPTGNVSLPAPLVQLRDALERERERDRAARDSAASERQNIHVEVPMPPRRHRGEPRRRRPPVGDRDARDRNNASRMPPSPSLTSSYRPRAVPGERYQSLRRHRLQREQLNDGIAAFDEASNRLVEVNNDLANLLAPGALSPSRTNRRSPPADLEASRRRNKRRKLEHENAALPFESFKYGHFGQVVPGRLKMEIVSCDGGEYVENPSQALYKPENVLKNDKSVYCTKSSRCNLLLKHQGETTFCLEKVVIKAPARGFTAPVQEGMIFVSMSSNELLNGTAKYHIEYSSPSPRHSSDSPPSSHDEEQLSLAESLTDPDIWATTRLGREEAMQNELEQLELEERAMRFARLMVSRRRVHDYYMRTETARDHQPPSTNTTTPEHCEWPLTEPDPPAAGVSAPTPPPFTVTTETDGELSGEDELPSTAVMADRFRRDRRWRADSGDDDDDIGPMNAFWDTPRRRFGSAGYLRAARRSTPSRIEPKGTVPETDDYIAPNARFFIAKHKNKITVKFDPPVSGKFILLKLWSPQHGGNIDIESVLFHGYSGPRYFPACQMR</sequence>
<dbReference type="EMBL" id="KV744818">
    <property type="protein sequence ID" value="OCK85483.1"/>
    <property type="molecule type" value="Genomic_DNA"/>
</dbReference>
<keyword evidence="3" id="KW-1185">Reference proteome</keyword>
<dbReference type="AlphaFoldDB" id="A0A8E2EL32"/>
<feature type="compositionally biased region" description="Low complexity" evidence="1">
    <location>
        <begin position="8"/>
        <end position="21"/>
    </location>
</feature>
<evidence type="ECO:0000313" key="3">
    <source>
        <dbReference type="Proteomes" id="UP000250266"/>
    </source>
</evidence>
<protein>
    <submittedName>
        <fullName evidence="2">Uncharacterized protein</fullName>
    </submittedName>
</protein>
<gene>
    <name evidence="2" type="ORF">K432DRAFT_377605</name>
</gene>
<accession>A0A8E2EL32</accession>
<name>A0A8E2EL32_9PEZI</name>
<feature type="region of interest" description="Disordered" evidence="1">
    <location>
        <begin position="305"/>
        <end position="337"/>
    </location>
</feature>
<evidence type="ECO:0000313" key="2">
    <source>
        <dbReference type="EMBL" id="OCK85483.1"/>
    </source>
</evidence>